<reference evidence="2 3" key="1">
    <citation type="submission" date="2023-03" db="EMBL/GenBank/DDBJ databases">
        <title>Genome sequence of Lichtheimia ornata CBS 291.66.</title>
        <authorList>
            <person name="Mohabir J.T."/>
            <person name="Shea T.P."/>
            <person name="Kurbessoian T."/>
            <person name="Berby B."/>
            <person name="Fontaine J."/>
            <person name="Livny J."/>
            <person name="Gnirke A."/>
            <person name="Stajich J.E."/>
            <person name="Cuomo C.A."/>
        </authorList>
    </citation>
    <scope>NUCLEOTIDE SEQUENCE [LARGE SCALE GENOMIC DNA]</scope>
    <source>
        <strain evidence="2">CBS 291.66</strain>
    </source>
</reference>
<dbReference type="AlphaFoldDB" id="A0AAD8DJL1"/>
<dbReference type="RefSeq" id="XP_058348963.1">
    <property type="nucleotide sequence ID" value="XM_058480440.1"/>
</dbReference>
<gene>
    <name evidence="2" type="ORF">O0I10_000329</name>
</gene>
<evidence type="ECO:0000313" key="2">
    <source>
        <dbReference type="EMBL" id="KAJ8664051.1"/>
    </source>
</evidence>
<name>A0AAD8DJL1_9FUNG</name>
<evidence type="ECO:0000256" key="1">
    <source>
        <dbReference type="SAM" id="MobiDB-lite"/>
    </source>
</evidence>
<dbReference type="Proteomes" id="UP001234581">
    <property type="component" value="Unassembled WGS sequence"/>
</dbReference>
<organism evidence="2 3">
    <name type="scientific">Lichtheimia ornata</name>
    <dbReference type="NCBI Taxonomy" id="688661"/>
    <lineage>
        <taxon>Eukaryota</taxon>
        <taxon>Fungi</taxon>
        <taxon>Fungi incertae sedis</taxon>
        <taxon>Mucoromycota</taxon>
        <taxon>Mucoromycotina</taxon>
        <taxon>Mucoromycetes</taxon>
        <taxon>Mucorales</taxon>
        <taxon>Lichtheimiaceae</taxon>
        <taxon>Lichtheimia</taxon>
    </lineage>
</organism>
<dbReference type="EMBL" id="JARTCD010000001">
    <property type="protein sequence ID" value="KAJ8664051.1"/>
    <property type="molecule type" value="Genomic_DNA"/>
</dbReference>
<keyword evidence="3" id="KW-1185">Reference proteome</keyword>
<evidence type="ECO:0000313" key="3">
    <source>
        <dbReference type="Proteomes" id="UP001234581"/>
    </source>
</evidence>
<protein>
    <submittedName>
        <fullName evidence="2">Uncharacterized protein</fullName>
    </submittedName>
</protein>
<comment type="caution">
    <text evidence="2">The sequence shown here is derived from an EMBL/GenBank/DDBJ whole genome shotgun (WGS) entry which is preliminary data.</text>
</comment>
<dbReference type="GeneID" id="83207751"/>
<feature type="region of interest" description="Disordered" evidence="1">
    <location>
        <begin position="1"/>
        <end position="22"/>
    </location>
</feature>
<accession>A0AAD8DJL1</accession>
<sequence length="74" mass="8747">MQLLLDDESGSRSPLHISSKDDSFEFDEESMVKLATRFSMDEDEQLRQYRKSLNEELATNHQTCRHQLDIEIEE</sequence>
<proteinExistence type="predicted"/>